<feature type="transmembrane region" description="Helical" evidence="21">
    <location>
        <begin position="307"/>
        <end position="329"/>
    </location>
</feature>
<keyword evidence="7 21" id="KW-0812">Transmembrane</keyword>
<evidence type="ECO:0000256" key="16">
    <source>
        <dbReference type="ARBA" id="ARBA00038053"/>
    </source>
</evidence>
<dbReference type="GO" id="GO:0071555">
    <property type="term" value="P:cell wall organization"/>
    <property type="evidence" value="ECO:0007669"/>
    <property type="project" value="UniProtKB-KW"/>
</dbReference>
<feature type="transmembrane region" description="Helical" evidence="21">
    <location>
        <begin position="109"/>
        <end position="131"/>
    </location>
</feature>
<protein>
    <recommendedName>
        <fullName evidence="17">Probable peptidoglycan glycosyltransferase FtsW</fullName>
        <ecNumber evidence="19">2.4.99.28</ecNumber>
    </recommendedName>
    <alternativeName>
        <fullName evidence="18">Cell division protein FtsW</fullName>
    </alternativeName>
    <alternativeName>
        <fullName evidence="15">Cell wall polymerase</fullName>
    </alternativeName>
    <alternativeName>
        <fullName evidence="14">Peptidoglycan polymerase</fullName>
    </alternativeName>
</protein>
<comment type="catalytic activity">
    <reaction evidence="20">
        <text>[GlcNAc-(1-&gt;4)-Mur2Ac(oyl-L-Ala-gamma-D-Glu-L-Lys-D-Ala-D-Ala)](n)-di-trans,octa-cis-undecaprenyl diphosphate + beta-D-GlcNAc-(1-&gt;4)-Mur2Ac(oyl-L-Ala-gamma-D-Glu-L-Lys-D-Ala-D-Ala)-di-trans,octa-cis-undecaprenyl diphosphate = [GlcNAc-(1-&gt;4)-Mur2Ac(oyl-L-Ala-gamma-D-Glu-L-Lys-D-Ala-D-Ala)](n+1)-di-trans,octa-cis-undecaprenyl diphosphate + di-trans,octa-cis-undecaprenyl diphosphate + H(+)</text>
        <dbReference type="Rhea" id="RHEA:23708"/>
        <dbReference type="Rhea" id="RHEA-COMP:9602"/>
        <dbReference type="Rhea" id="RHEA-COMP:9603"/>
        <dbReference type="ChEBI" id="CHEBI:15378"/>
        <dbReference type="ChEBI" id="CHEBI:58405"/>
        <dbReference type="ChEBI" id="CHEBI:60033"/>
        <dbReference type="ChEBI" id="CHEBI:78435"/>
        <dbReference type="EC" id="2.4.99.28"/>
    </reaction>
</comment>
<keyword evidence="6" id="KW-0808">Transferase</keyword>
<evidence type="ECO:0000313" key="22">
    <source>
        <dbReference type="EMBL" id="KKT82143.1"/>
    </source>
</evidence>
<evidence type="ECO:0000256" key="3">
    <source>
        <dbReference type="ARBA" id="ARBA00022475"/>
    </source>
</evidence>
<dbReference type="PATRIC" id="fig|1618610.3.peg.100"/>
<feature type="transmembrane region" description="Helical" evidence="21">
    <location>
        <begin position="261"/>
        <end position="286"/>
    </location>
</feature>
<evidence type="ECO:0000256" key="11">
    <source>
        <dbReference type="ARBA" id="ARBA00023136"/>
    </source>
</evidence>
<organism evidence="22 23">
    <name type="scientific">Candidatus Azambacteria bacterium GW2011_GWA1_44_9</name>
    <dbReference type="NCBI Taxonomy" id="1618610"/>
    <lineage>
        <taxon>Bacteria</taxon>
        <taxon>Candidatus Azamiibacteriota</taxon>
    </lineage>
</organism>
<feature type="transmembrane region" description="Helical" evidence="21">
    <location>
        <begin position="52"/>
        <end position="70"/>
    </location>
</feature>
<evidence type="ECO:0000256" key="15">
    <source>
        <dbReference type="ARBA" id="ARBA00033270"/>
    </source>
</evidence>
<dbReference type="GO" id="GO:0032153">
    <property type="term" value="C:cell division site"/>
    <property type="evidence" value="ECO:0007669"/>
    <property type="project" value="TreeGrafter"/>
</dbReference>
<dbReference type="GO" id="GO:0051301">
    <property type="term" value="P:cell division"/>
    <property type="evidence" value="ECO:0007669"/>
    <property type="project" value="UniProtKB-KW"/>
</dbReference>
<evidence type="ECO:0000256" key="20">
    <source>
        <dbReference type="ARBA" id="ARBA00049902"/>
    </source>
</evidence>
<dbReference type="InterPro" id="IPR001182">
    <property type="entry name" value="FtsW/RodA"/>
</dbReference>
<evidence type="ECO:0000256" key="9">
    <source>
        <dbReference type="ARBA" id="ARBA00022984"/>
    </source>
</evidence>
<evidence type="ECO:0000256" key="4">
    <source>
        <dbReference type="ARBA" id="ARBA00022618"/>
    </source>
</evidence>
<evidence type="ECO:0000256" key="10">
    <source>
        <dbReference type="ARBA" id="ARBA00022989"/>
    </source>
</evidence>
<feature type="transmembrane region" description="Helical" evidence="21">
    <location>
        <begin position="82"/>
        <end position="103"/>
    </location>
</feature>
<evidence type="ECO:0000256" key="2">
    <source>
        <dbReference type="ARBA" id="ARBA00004752"/>
    </source>
</evidence>
<keyword evidence="8" id="KW-0133">Cell shape</keyword>
<keyword evidence="13" id="KW-0961">Cell wall biogenesis/degradation</keyword>
<keyword evidence="3" id="KW-1003">Cell membrane</keyword>
<evidence type="ECO:0000256" key="19">
    <source>
        <dbReference type="ARBA" id="ARBA00044770"/>
    </source>
</evidence>
<evidence type="ECO:0000256" key="5">
    <source>
        <dbReference type="ARBA" id="ARBA00022676"/>
    </source>
</evidence>
<evidence type="ECO:0000256" key="13">
    <source>
        <dbReference type="ARBA" id="ARBA00023316"/>
    </source>
</evidence>
<dbReference type="EMBL" id="LCJQ01000002">
    <property type="protein sequence ID" value="KKT82143.1"/>
    <property type="molecule type" value="Genomic_DNA"/>
</dbReference>
<keyword evidence="5" id="KW-0328">Glycosyltransferase</keyword>
<comment type="pathway">
    <text evidence="2">Cell wall biogenesis; peptidoglycan biosynthesis.</text>
</comment>
<evidence type="ECO:0000256" key="17">
    <source>
        <dbReference type="ARBA" id="ARBA00041185"/>
    </source>
</evidence>
<dbReference type="GO" id="GO:0008955">
    <property type="term" value="F:peptidoglycan glycosyltransferase activity"/>
    <property type="evidence" value="ECO:0007669"/>
    <property type="project" value="UniProtKB-EC"/>
</dbReference>
<feature type="transmembrane region" description="Helical" evidence="21">
    <location>
        <begin position="143"/>
        <end position="176"/>
    </location>
</feature>
<dbReference type="Pfam" id="PF01098">
    <property type="entry name" value="FTSW_RODA_SPOVE"/>
    <property type="match status" value="1"/>
</dbReference>
<evidence type="ECO:0000256" key="21">
    <source>
        <dbReference type="SAM" id="Phobius"/>
    </source>
</evidence>
<evidence type="ECO:0000256" key="12">
    <source>
        <dbReference type="ARBA" id="ARBA00023306"/>
    </source>
</evidence>
<dbReference type="EC" id="2.4.99.28" evidence="19"/>
<keyword evidence="9" id="KW-0573">Peptidoglycan synthesis</keyword>
<evidence type="ECO:0000313" key="23">
    <source>
        <dbReference type="Proteomes" id="UP000034595"/>
    </source>
</evidence>
<comment type="caution">
    <text evidence="22">The sequence shown here is derived from an EMBL/GenBank/DDBJ whole genome shotgun (WGS) entry which is preliminary data.</text>
</comment>
<keyword evidence="10 21" id="KW-1133">Transmembrane helix</keyword>
<dbReference type="InterPro" id="IPR013437">
    <property type="entry name" value="FtsW"/>
</dbReference>
<dbReference type="NCBIfam" id="TIGR02614">
    <property type="entry name" value="ftsW"/>
    <property type="match status" value="1"/>
</dbReference>
<keyword evidence="12" id="KW-0131">Cell cycle</keyword>
<evidence type="ECO:0000256" key="7">
    <source>
        <dbReference type="ARBA" id="ARBA00022692"/>
    </source>
</evidence>
<evidence type="ECO:0000256" key="18">
    <source>
        <dbReference type="ARBA" id="ARBA00041418"/>
    </source>
</evidence>
<dbReference type="GO" id="GO:0005886">
    <property type="term" value="C:plasma membrane"/>
    <property type="evidence" value="ECO:0007669"/>
    <property type="project" value="UniProtKB-SubCell"/>
</dbReference>
<dbReference type="GO" id="GO:0008360">
    <property type="term" value="P:regulation of cell shape"/>
    <property type="evidence" value="ECO:0007669"/>
    <property type="project" value="UniProtKB-KW"/>
</dbReference>
<sequence length="364" mass="38866">MKLSLRPQKISFDKPLLLAAVGLSIFGLAMVFNASAADGAKTFDDSFFYLKRQVMWATLGMLCMLILSQVNYKVYEKLSVPLLGATLFLLVLVLIPGVGISTLGASRRLALGFFGIQPAELAKLTLTIFLAASLSKKNSLLRFIVPTGLTCLLIVVEPDLGTTIITAGIALTIYFASGAPLMQFFSLCASGGILGLILALTSGYRRERIITYLNPHSDPVNSSYHVRQILIALGSGGLWGRGLGQSRQKHLFLPEPATDSIFAVIAEELGFIGASLVIAVFLFLIVRGLSIAARVNDPFGKLLATGITAWIAIQAFINLSAMVALVPLTGIPLPFISYGGSSLFVSFCAIGILLNISKHAGKTR</sequence>
<evidence type="ECO:0000256" key="1">
    <source>
        <dbReference type="ARBA" id="ARBA00004651"/>
    </source>
</evidence>
<evidence type="ECO:0000256" key="6">
    <source>
        <dbReference type="ARBA" id="ARBA00022679"/>
    </source>
</evidence>
<proteinExistence type="inferred from homology"/>
<dbReference type="GO" id="GO:0015648">
    <property type="term" value="F:lipid-linked peptidoglycan transporter activity"/>
    <property type="evidence" value="ECO:0007669"/>
    <property type="project" value="TreeGrafter"/>
</dbReference>
<evidence type="ECO:0000256" key="14">
    <source>
        <dbReference type="ARBA" id="ARBA00032370"/>
    </source>
</evidence>
<name>A0A0G1KF37_9BACT</name>
<dbReference type="Proteomes" id="UP000034595">
    <property type="component" value="Unassembled WGS sequence"/>
</dbReference>
<comment type="similarity">
    <text evidence="16">Belongs to the SEDS family. FtsW subfamily.</text>
</comment>
<keyword evidence="11 21" id="KW-0472">Membrane</keyword>
<reference evidence="22 23" key="1">
    <citation type="journal article" date="2015" name="Nature">
        <title>rRNA introns, odd ribosomes, and small enigmatic genomes across a large radiation of phyla.</title>
        <authorList>
            <person name="Brown C.T."/>
            <person name="Hug L.A."/>
            <person name="Thomas B.C."/>
            <person name="Sharon I."/>
            <person name="Castelle C.J."/>
            <person name="Singh A."/>
            <person name="Wilkins M.J."/>
            <person name="Williams K.H."/>
            <person name="Banfield J.F."/>
        </authorList>
    </citation>
    <scope>NUCLEOTIDE SEQUENCE [LARGE SCALE GENOMIC DNA]</scope>
</reference>
<gene>
    <name evidence="22" type="ORF">UW78_C0002G0024</name>
</gene>
<evidence type="ECO:0000256" key="8">
    <source>
        <dbReference type="ARBA" id="ARBA00022960"/>
    </source>
</evidence>
<feature type="transmembrane region" description="Helical" evidence="21">
    <location>
        <begin position="335"/>
        <end position="356"/>
    </location>
</feature>
<dbReference type="GO" id="GO:0009252">
    <property type="term" value="P:peptidoglycan biosynthetic process"/>
    <property type="evidence" value="ECO:0007669"/>
    <property type="project" value="UniProtKB-KW"/>
</dbReference>
<feature type="transmembrane region" description="Helical" evidence="21">
    <location>
        <begin position="182"/>
        <end position="204"/>
    </location>
</feature>
<dbReference type="AlphaFoldDB" id="A0A0G1KF37"/>
<dbReference type="PANTHER" id="PTHR30474:SF2">
    <property type="entry name" value="PEPTIDOGLYCAN GLYCOSYLTRANSFERASE FTSW-RELATED"/>
    <property type="match status" value="1"/>
</dbReference>
<keyword evidence="4 22" id="KW-0132">Cell division</keyword>
<comment type="subcellular location">
    <subcellularLocation>
        <location evidence="1">Cell membrane</location>
        <topology evidence="1">Multi-pass membrane protein</topology>
    </subcellularLocation>
</comment>
<accession>A0A0G1KF37</accession>
<dbReference type="PANTHER" id="PTHR30474">
    <property type="entry name" value="CELL CYCLE PROTEIN"/>
    <property type="match status" value="1"/>
</dbReference>